<keyword evidence="4 10" id="KW-0808">Transferase</keyword>
<evidence type="ECO:0000313" key="14">
    <source>
        <dbReference type="Proteomes" id="UP000576260"/>
    </source>
</evidence>
<feature type="region of interest" description="FAD-dependent cmnm(5)s(2)U34 oxidoreductase" evidence="10">
    <location>
        <begin position="267"/>
        <end position="666"/>
    </location>
</feature>
<comment type="similarity">
    <text evidence="10">In the N-terminal section; belongs to the methyltransferase superfamily. tRNA (mnm(5)s(2)U34)-methyltransferase family.</text>
</comment>
<sequence>MDKLTFASLFFNAANTPVSAQFDDIYFSTQDGLAESQYVFQEGNQLWEKWLSHSREAFVIAETGFGTGLNFLAVADKFQQFQVEFPQSKLKRLYFISFEKFPLTSSQLSEIHQHYPQFATLSENLTACWQPRQNGCQRYHFKNIYLDLWFGDIAENLPQLGDLYNGIVDAWFLDGFSPDKNPEMWNEHLYQQMFRLSTNGGSFATFTASSRVRRGLQTAGFDVKKRKGFGKKREMLWGEKSLDAENQSPRYPYFYAKNENVEDIAIIGGGVASLFVALSLLEKGKQVTLYCKDENVAMNASGNLQGAIYPQLSDDDERNVRFYIHSFDYALQRLAQLKTEVEFEHNLNGVVLYAYNDKTAKKLEKMAEQTDDETLFKLCSADELSEKLGLNVPKGGAFIPQGGWLSPIQFVRNGFAWLVTKGLKIVLNHNVENLQFSNGNWQWQTDGKMYQHQAVVLANGHTLNEFSQANGIPLYPVRGQVSQIPTTTQLQKLKCVVCYDGYLTPMAKSGTHCIGASHIRDNAEIDFSEAEHAENIAKLQQNLTACEWTNDIDCSQNLAKVGIRAAFRDRVPMVGAVHHFTRQKEQYANLYNQLRRKQAVENAEIFANLYMVNGLASRGLTTAPLLGELLASLIANEPVPISEDIWHNLSPNRTWLRKLLKGSTVE</sequence>
<feature type="region of interest" description="tRNA (mnm(5)s(2)U34)-methyltransferase" evidence="10">
    <location>
        <begin position="1"/>
        <end position="241"/>
    </location>
</feature>
<evidence type="ECO:0000256" key="3">
    <source>
        <dbReference type="ARBA" id="ARBA00022630"/>
    </source>
</evidence>
<feature type="domain" description="FAD dependent oxidoreductase" evidence="11">
    <location>
        <begin position="263"/>
        <end position="633"/>
    </location>
</feature>
<dbReference type="Gene3D" id="3.40.50.150">
    <property type="entry name" value="Vaccinia Virus protein VP39"/>
    <property type="match status" value="1"/>
</dbReference>
<evidence type="ECO:0000256" key="1">
    <source>
        <dbReference type="ARBA" id="ARBA00022490"/>
    </source>
</evidence>
<dbReference type="AlphaFoldDB" id="A0A7H1C1H5"/>
<dbReference type="GO" id="GO:0005737">
    <property type="term" value="C:cytoplasm"/>
    <property type="evidence" value="ECO:0007669"/>
    <property type="project" value="UniProtKB-SubCell"/>
</dbReference>
<dbReference type="GO" id="GO:0002098">
    <property type="term" value="P:tRNA wobble uridine modification"/>
    <property type="evidence" value="ECO:0007669"/>
    <property type="project" value="TreeGrafter"/>
</dbReference>
<keyword evidence="14" id="KW-1185">Reference proteome</keyword>
<evidence type="ECO:0000256" key="8">
    <source>
        <dbReference type="ARBA" id="ARBA00023002"/>
    </source>
</evidence>
<dbReference type="Gene3D" id="3.30.9.10">
    <property type="entry name" value="D-Amino Acid Oxidase, subunit A, domain 2"/>
    <property type="match status" value="1"/>
</dbReference>
<accession>A0A7H1C1H5</accession>
<reference evidence="13 14" key="1">
    <citation type="submission" date="2020-09" db="EMBL/GenBank/DDBJ databases">
        <title>Mannheimia bovis sp.nov., isolated from a cow.</title>
        <authorList>
            <person name="Li F."/>
        </authorList>
    </citation>
    <scope>NUCLEOTIDE SEQUENCE [LARGE SCALE GENOMIC DNA]</scope>
    <source>
        <strain evidence="13 14">ZY190616</strain>
    </source>
</reference>
<comment type="catalytic activity">
    <reaction evidence="10">
        <text>5-aminomethyl-2-thiouridine(34) in tRNA + S-adenosyl-L-methionine = 5-methylaminomethyl-2-thiouridine(34) in tRNA + S-adenosyl-L-homocysteine + H(+)</text>
        <dbReference type="Rhea" id="RHEA:19569"/>
        <dbReference type="Rhea" id="RHEA-COMP:10195"/>
        <dbReference type="Rhea" id="RHEA-COMP:10197"/>
        <dbReference type="ChEBI" id="CHEBI:15378"/>
        <dbReference type="ChEBI" id="CHEBI:57856"/>
        <dbReference type="ChEBI" id="CHEBI:59789"/>
        <dbReference type="ChEBI" id="CHEBI:74454"/>
        <dbReference type="ChEBI" id="CHEBI:74455"/>
        <dbReference type="EC" id="2.1.1.61"/>
    </reaction>
</comment>
<evidence type="ECO:0000256" key="4">
    <source>
        <dbReference type="ARBA" id="ARBA00022679"/>
    </source>
</evidence>
<keyword evidence="7 10" id="KW-0274">FAD</keyword>
<dbReference type="NCBIfam" id="NF002481">
    <property type="entry name" value="PRK01747.1-2"/>
    <property type="match status" value="1"/>
</dbReference>
<keyword evidence="8 10" id="KW-0560">Oxidoreductase</keyword>
<evidence type="ECO:0000259" key="11">
    <source>
        <dbReference type="Pfam" id="PF01266"/>
    </source>
</evidence>
<dbReference type="NCBIfam" id="TIGR03197">
    <property type="entry name" value="MnmC_Cterm"/>
    <property type="match status" value="1"/>
</dbReference>
<name>A0A7H1C1H5_9PAST</name>
<keyword evidence="5 10" id="KW-0949">S-adenosyl-L-methionine</keyword>
<dbReference type="GO" id="GO:0004808">
    <property type="term" value="F:tRNA (5-methylaminomethyl-2-thiouridylate)(34)-methyltransferase activity"/>
    <property type="evidence" value="ECO:0007669"/>
    <property type="project" value="UniProtKB-EC"/>
</dbReference>
<dbReference type="HAMAP" id="MF_01102">
    <property type="entry name" value="MnmC"/>
    <property type="match status" value="1"/>
</dbReference>
<dbReference type="NCBIfam" id="NF002484">
    <property type="entry name" value="PRK01747.1-5"/>
    <property type="match status" value="1"/>
</dbReference>
<protein>
    <recommendedName>
        <fullName evidence="10">tRNA 5-methylaminomethyl-2-thiouridine biosynthesis bifunctional protein MnmC</fullName>
        <shortName evidence="10">tRNA mnm(5)s(2)U biosynthesis bifunctional protein</shortName>
    </recommendedName>
    <domain>
        <recommendedName>
            <fullName evidence="10">tRNA (mnm(5)s(2)U34)-methyltransferase</fullName>
            <ecNumber evidence="10">2.1.1.61</ecNumber>
        </recommendedName>
    </domain>
    <domain>
        <recommendedName>
            <fullName evidence="10">FAD-dependent cmnm(5)s(2)U34 oxidoreductase</fullName>
            <ecNumber evidence="10">1.5.-.-</ecNumber>
        </recommendedName>
    </domain>
</protein>
<dbReference type="Proteomes" id="UP000576260">
    <property type="component" value="Chromosome"/>
</dbReference>
<dbReference type="RefSeq" id="WP_188156460.1">
    <property type="nucleotide sequence ID" value="NZ_CP061280.1"/>
</dbReference>
<dbReference type="InterPro" id="IPR047785">
    <property type="entry name" value="tRNA_MNMC2"/>
</dbReference>
<dbReference type="GO" id="GO:0016645">
    <property type="term" value="F:oxidoreductase activity, acting on the CH-NH group of donors"/>
    <property type="evidence" value="ECO:0007669"/>
    <property type="project" value="InterPro"/>
</dbReference>
<comment type="subcellular location">
    <subcellularLocation>
        <location evidence="10">Cytoplasm</location>
    </subcellularLocation>
</comment>
<keyword evidence="1 10" id="KW-0963">Cytoplasm</keyword>
<feature type="domain" description="MnmC-like methyltransferase" evidence="12">
    <location>
        <begin position="117"/>
        <end position="240"/>
    </location>
</feature>
<evidence type="ECO:0000256" key="6">
    <source>
        <dbReference type="ARBA" id="ARBA00022694"/>
    </source>
</evidence>
<dbReference type="Gene3D" id="3.50.50.60">
    <property type="entry name" value="FAD/NAD(P)-binding domain"/>
    <property type="match status" value="1"/>
</dbReference>
<dbReference type="PANTHER" id="PTHR13847:SF283">
    <property type="entry name" value="TRNA 5-METHYLAMINOMETHYL-2-THIOURIDINE BIOSYNTHESIS BIFUNCTIONAL PROTEIN MNMC"/>
    <property type="match status" value="1"/>
</dbReference>
<evidence type="ECO:0000313" key="13">
    <source>
        <dbReference type="EMBL" id="QNS14830.1"/>
    </source>
</evidence>
<keyword evidence="3 10" id="KW-0285">Flavoprotein</keyword>
<keyword evidence="6 10" id="KW-0819">tRNA processing</keyword>
<dbReference type="EMBL" id="CP061280">
    <property type="protein sequence ID" value="QNS14830.1"/>
    <property type="molecule type" value="Genomic_DNA"/>
</dbReference>
<dbReference type="InterPro" id="IPR029063">
    <property type="entry name" value="SAM-dependent_MTases_sf"/>
</dbReference>
<proteinExistence type="inferred from homology"/>
<dbReference type="GO" id="GO:0032259">
    <property type="term" value="P:methylation"/>
    <property type="evidence" value="ECO:0007669"/>
    <property type="project" value="UniProtKB-KW"/>
</dbReference>
<dbReference type="InterPro" id="IPR006076">
    <property type="entry name" value="FAD-dep_OxRdtase"/>
</dbReference>
<dbReference type="GO" id="GO:0050660">
    <property type="term" value="F:flavin adenine dinucleotide binding"/>
    <property type="evidence" value="ECO:0007669"/>
    <property type="project" value="UniProtKB-UniRule"/>
</dbReference>
<dbReference type="NCBIfam" id="NF033855">
    <property type="entry name" value="tRNA_MNMC2"/>
    <property type="match status" value="1"/>
</dbReference>
<evidence type="ECO:0000256" key="7">
    <source>
        <dbReference type="ARBA" id="ARBA00022827"/>
    </source>
</evidence>
<dbReference type="KEGG" id="mbos:ICJ55_08790"/>
<dbReference type="SUPFAM" id="SSF51905">
    <property type="entry name" value="FAD/NAD(P)-binding domain"/>
    <property type="match status" value="1"/>
</dbReference>
<dbReference type="InterPro" id="IPR023032">
    <property type="entry name" value="tRNA_MAMT_biosynth_bifunc_MnmC"/>
</dbReference>
<dbReference type="Pfam" id="PF01266">
    <property type="entry name" value="DAO"/>
    <property type="match status" value="1"/>
</dbReference>
<evidence type="ECO:0000256" key="2">
    <source>
        <dbReference type="ARBA" id="ARBA00022603"/>
    </source>
</evidence>
<evidence type="ECO:0000256" key="9">
    <source>
        <dbReference type="ARBA" id="ARBA00023268"/>
    </source>
</evidence>
<dbReference type="InterPro" id="IPR008471">
    <property type="entry name" value="MnmC-like_methylTransf"/>
</dbReference>
<comment type="similarity">
    <text evidence="10">In the C-terminal section; belongs to the DAO family.</text>
</comment>
<dbReference type="EC" id="1.5.-.-" evidence="10"/>
<dbReference type="PANTHER" id="PTHR13847">
    <property type="entry name" value="SARCOSINE DEHYDROGENASE-RELATED"/>
    <property type="match status" value="1"/>
</dbReference>
<dbReference type="InterPro" id="IPR017610">
    <property type="entry name" value="tRNA_S-uridine_synth_MnmC_C"/>
</dbReference>
<organism evidence="13 14">
    <name type="scientific">Mannheimia bovis</name>
    <dbReference type="NCBI Taxonomy" id="2770636"/>
    <lineage>
        <taxon>Bacteria</taxon>
        <taxon>Pseudomonadati</taxon>
        <taxon>Pseudomonadota</taxon>
        <taxon>Gammaproteobacteria</taxon>
        <taxon>Pasteurellales</taxon>
        <taxon>Pasteurellaceae</taxon>
        <taxon>Mannheimia</taxon>
    </lineage>
</organism>
<gene>
    <name evidence="10 13" type="primary">mnmC</name>
    <name evidence="13" type="ORF">ICJ55_08790</name>
</gene>
<comment type="function">
    <text evidence="10">Catalyzes the last two steps in the biosynthesis of 5-methylaminomethyl-2-thiouridine (mnm(5)s(2)U) at the wobble position (U34) in tRNA. Catalyzes the FAD-dependent demodification of cmnm(5)s(2)U34 to nm(5)s(2)U34, followed by the transfer of a methyl group from S-adenosyl-L-methionine to nm(5)s(2)U34, to form mnm(5)s(2)U34.</text>
</comment>
<dbReference type="EC" id="2.1.1.61" evidence="10"/>
<dbReference type="Pfam" id="PF05430">
    <property type="entry name" value="Methyltransf_30"/>
    <property type="match status" value="1"/>
</dbReference>
<evidence type="ECO:0000256" key="5">
    <source>
        <dbReference type="ARBA" id="ARBA00022691"/>
    </source>
</evidence>
<keyword evidence="9 10" id="KW-0511">Multifunctional enzyme</keyword>
<comment type="cofactor">
    <cofactor evidence="10">
        <name>FAD</name>
        <dbReference type="ChEBI" id="CHEBI:57692"/>
    </cofactor>
</comment>
<evidence type="ECO:0000259" key="12">
    <source>
        <dbReference type="Pfam" id="PF05430"/>
    </source>
</evidence>
<dbReference type="InterPro" id="IPR036188">
    <property type="entry name" value="FAD/NAD-bd_sf"/>
</dbReference>
<evidence type="ECO:0000256" key="10">
    <source>
        <dbReference type="HAMAP-Rule" id="MF_01102"/>
    </source>
</evidence>
<keyword evidence="2 10" id="KW-0489">Methyltransferase</keyword>